<evidence type="ECO:0000259" key="2">
    <source>
        <dbReference type="Pfam" id="PF01965"/>
    </source>
</evidence>
<proteinExistence type="inferred from homology"/>
<evidence type="ECO:0000313" key="4">
    <source>
        <dbReference type="Proteomes" id="UP001196136"/>
    </source>
</evidence>
<protein>
    <submittedName>
        <fullName evidence="3">Type 1 glutamine amidotransferase</fullName>
    </submittedName>
</protein>
<keyword evidence="3" id="KW-0315">Glutamine amidotransferase</keyword>
<accession>A0ABS7EU54</accession>
<dbReference type="SUPFAM" id="SSF52317">
    <property type="entry name" value="Class I glutamine amidotransferase-like"/>
    <property type="match status" value="1"/>
</dbReference>
<comment type="caution">
    <text evidence="3">The sequence shown here is derived from an EMBL/GenBank/DDBJ whole genome shotgun (WGS) entry which is preliminary data.</text>
</comment>
<dbReference type="Proteomes" id="UP001196136">
    <property type="component" value="Unassembled WGS sequence"/>
</dbReference>
<sequence length="187" mass="20689">MRLEDKKIAIVATHGFEKSELFEPLNALKEEGAQVHVIAPESGFIKSWDQKDWGESILVDMTLANAAPSDYDSLVLPGGVMNPDMLRTNKDAIQFIRAFFQEGKPVAAICHAPWLLIDAGVLQNRKATSYKSIKQDIINAGANWLDQEVVVDQGMVTSRNPDDLPAFIQKIVEETMEGKHKGQSLNA</sequence>
<name>A0ABS7EU54_9FLAO</name>
<dbReference type="PANTHER" id="PTHR42733">
    <property type="entry name" value="DJ-1 PROTEIN"/>
    <property type="match status" value="1"/>
</dbReference>
<dbReference type="EMBL" id="JAHZSV010000024">
    <property type="protein sequence ID" value="MBW8201148.1"/>
    <property type="molecule type" value="Genomic_DNA"/>
</dbReference>
<gene>
    <name evidence="3" type="ORF">K1F36_15070</name>
</gene>
<dbReference type="InterPro" id="IPR029062">
    <property type="entry name" value="Class_I_gatase-like"/>
</dbReference>
<dbReference type="InterPro" id="IPR002818">
    <property type="entry name" value="DJ-1/PfpI"/>
</dbReference>
<dbReference type="PANTHER" id="PTHR42733:SF12">
    <property type="entry name" value="PROTEINASE"/>
    <property type="match status" value="1"/>
</dbReference>
<dbReference type="Pfam" id="PF01965">
    <property type="entry name" value="DJ-1_PfpI"/>
    <property type="match status" value="1"/>
</dbReference>
<evidence type="ECO:0000256" key="1">
    <source>
        <dbReference type="ARBA" id="ARBA00008542"/>
    </source>
</evidence>
<feature type="domain" description="DJ-1/PfpI" evidence="2">
    <location>
        <begin position="6"/>
        <end position="174"/>
    </location>
</feature>
<reference evidence="3 4" key="1">
    <citation type="submission" date="2021-08" db="EMBL/GenBank/DDBJ databases">
        <title>Muricauda profundi sp. nov., a marine bacterium isolated from deep seawater of the Mariana Trench.</title>
        <authorList>
            <person name="Wei Y."/>
        </authorList>
    </citation>
    <scope>NUCLEOTIDE SEQUENCE [LARGE SCALE GENOMIC DNA]</scope>
    <source>
        <strain evidence="3 4">W52</strain>
    </source>
</reference>
<organism evidence="3 4">
    <name type="scientific">Flagellimonas abyssi</name>
    <dbReference type="NCBI Taxonomy" id="2864871"/>
    <lineage>
        <taxon>Bacteria</taxon>
        <taxon>Pseudomonadati</taxon>
        <taxon>Bacteroidota</taxon>
        <taxon>Flavobacteriia</taxon>
        <taxon>Flavobacteriales</taxon>
        <taxon>Flavobacteriaceae</taxon>
        <taxon>Flagellimonas</taxon>
    </lineage>
</organism>
<dbReference type="InterPro" id="IPR006286">
    <property type="entry name" value="C56_PfpI-like"/>
</dbReference>
<dbReference type="Gene3D" id="3.40.50.880">
    <property type="match status" value="1"/>
</dbReference>
<dbReference type="PROSITE" id="PS51276">
    <property type="entry name" value="PEPTIDASE_C56_PFPI"/>
    <property type="match status" value="1"/>
</dbReference>
<comment type="similarity">
    <text evidence="1">Belongs to the peptidase C56 family.</text>
</comment>
<keyword evidence="4" id="KW-1185">Reference proteome</keyword>
<dbReference type="CDD" id="cd03134">
    <property type="entry name" value="GATase1_PfpI_like"/>
    <property type="match status" value="1"/>
</dbReference>
<dbReference type="NCBIfam" id="TIGR01382">
    <property type="entry name" value="PfpI"/>
    <property type="match status" value="1"/>
</dbReference>
<evidence type="ECO:0000313" key="3">
    <source>
        <dbReference type="EMBL" id="MBW8201148.1"/>
    </source>
</evidence>
<dbReference type="RefSeq" id="WP_220114586.1">
    <property type="nucleotide sequence ID" value="NZ_JAHZSV010000024.1"/>
</dbReference>